<evidence type="ECO:0000313" key="2">
    <source>
        <dbReference type="EMBL" id="RMB61912.1"/>
    </source>
</evidence>
<accession>A0A3M0GGS0</accession>
<name>A0A3M0GGS0_9ACTN</name>
<feature type="compositionally biased region" description="Low complexity" evidence="1">
    <location>
        <begin position="1"/>
        <end position="13"/>
    </location>
</feature>
<comment type="caution">
    <text evidence="2">The sequence shown here is derived from an EMBL/GenBank/DDBJ whole genome shotgun (WGS) entry which is preliminary data.</text>
</comment>
<dbReference type="Proteomes" id="UP000275256">
    <property type="component" value="Unassembled WGS sequence"/>
</dbReference>
<proteinExistence type="predicted"/>
<organism evidence="2 3">
    <name type="scientific">Tessaracoccus antarcticus</name>
    <dbReference type="NCBI Taxonomy" id="2479848"/>
    <lineage>
        <taxon>Bacteria</taxon>
        <taxon>Bacillati</taxon>
        <taxon>Actinomycetota</taxon>
        <taxon>Actinomycetes</taxon>
        <taxon>Propionibacteriales</taxon>
        <taxon>Propionibacteriaceae</taxon>
        <taxon>Tessaracoccus</taxon>
    </lineage>
</organism>
<dbReference type="RefSeq" id="WP_121900460.1">
    <property type="nucleotide sequence ID" value="NZ_REFW01000001.1"/>
</dbReference>
<dbReference type="EMBL" id="REFW01000001">
    <property type="protein sequence ID" value="RMB61912.1"/>
    <property type="molecule type" value="Genomic_DNA"/>
</dbReference>
<protein>
    <submittedName>
        <fullName evidence="2">Uncharacterized protein</fullName>
    </submittedName>
</protein>
<feature type="region of interest" description="Disordered" evidence="1">
    <location>
        <begin position="1"/>
        <end position="20"/>
    </location>
</feature>
<reference evidence="2 3" key="1">
    <citation type="submission" date="2018-10" db="EMBL/GenBank/DDBJ databases">
        <title>Tessaracoccus antarcticuss sp. nov., isolated from sediment.</title>
        <authorList>
            <person name="Zhou L.Y."/>
            <person name="Du Z.J."/>
        </authorList>
    </citation>
    <scope>NUCLEOTIDE SEQUENCE [LARGE SCALE GENOMIC DNA]</scope>
    <source>
        <strain evidence="2 3">JDX10</strain>
    </source>
</reference>
<gene>
    <name evidence="2" type="ORF">EAX62_04780</name>
</gene>
<keyword evidence="3" id="KW-1185">Reference proteome</keyword>
<dbReference type="OrthoDB" id="3735849at2"/>
<sequence>MLAATALTTTAAAEEPGPEPTMVYCPSEPDMEAILGYTFYQVGFSANGCSYVKIDGEGVRFSFDEFGYILGNLRESAESAGKPVVDVPELGAGAFSYADGSVILYWNDGKPDGRLFNLSVPLAQPELSLSLAKLFIAAIAEPPAPTVPAKAFTLTCPTAKQVSKVVGRPVVLDPEGQARCAFKDGDKWISFSTVKGYGSIFDYRDRVKRDVSREPPMNTAFMYFAGLTPGAFATADLSPINLRWQLEEGVIAQMVALENDSVLIRLAGLLKSVQGGPGKPGLPSTGD</sequence>
<evidence type="ECO:0000256" key="1">
    <source>
        <dbReference type="SAM" id="MobiDB-lite"/>
    </source>
</evidence>
<evidence type="ECO:0000313" key="3">
    <source>
        <dbReference type="Proteomes" id="UP000275256"/>
    </source>
</evidence>
<dbReference type="AlphaFoldDB" id="A0A3M0GGS0"/>